<name>A0A443PTE4_9MAGN</name>
<dbReference type="InterPro" id="IPR011256">
    <property type="entry name" value="Reg_factor_effector_dom_sf"/>
</dbReference>
<evidence type="ECO:0000256" key="1">
    <source>
        <dbReference type="ARBA" id="ARBA00009817"/>
    </source>
</evidence>
<evidence type="ECO:0000256" key="2">
    <source>
        <dbReference type="SAM" id="SignalP"/>
    </source>
</evidence>
<reference evidence="3 4" key="1">
    <citation type="journal article" date="2019" name="Nat. Plants">
        <title>Stout camphor tree genome fills gaps in understanding of flowering plant genome evolution.</title>
        <authorList>
            <person name="Chaw S.M."/>
            <person name="Liu Y.C."/>
            <person name="Wu Y.W."/>
            <person name="Wang H.Y."/>
            <person name="Lin C.I."/>
            <person name="Wu C.S."/>
            <person name="Ke H.M."/>
            <person name="Chang L.Y."/>
            <person name="Hsu C.Y."/>
            <person name="Yang H.T."/>
            <person name="Sudianto E."/>
            <person name="Hsu M.H."/>
            <person name="Wu K.P."/>
            <person name="Wang L.N."/>
            <person name="Leebens-Mack J.H."/>
            <person name="Tsai I.J."/>
        </authorList>
    </citation>
    <scope>NUCLEOTIDE SEQUENCE [LARGE SCALE GENOMIC DNA]</scope>
    <source>
        <strain evidence="4">cv. Chaw 1501</strain>
        <tissue evidence="3">Young leaves</tissue>
    </source>
</reference>
<sequence length="206" mass="23288">MENLKLSLFFLTSLWFLFFFCHGIESPQFTVIHSESDLEIRLYKESWWISAPVQGISFEKATKEGFHRLYQYIHGNNTNSSKLAMTAPILTSITPQAKQPLEYTVSFYLSSKFHGSPPRPLPDLSVKLGRWESLCMVVRKFSGFAGDDNITEEVANLMTSLAQSNLTAILEDKNAYTIAQYNSSSHLVGRLNEVWMRIAGSSTEGC</sequence>
<dbReference type="AlphaFoldDB" id="A0A443PTE4"/>
<feature type="chain" id="PRO_5019367093" evidence="2">
    <location>
        <begin position="24"/>
        <end position="206"/>
    </location>
</feature>
<dbReference type="OrthoDB" id="6424451at2759"/>
<organism evidence="3 4">
    <name type="scientific">Cinnamomum micranthum f. kanehirae</name>
    <dbReference type="NCBI Taxonomy" id="337451"/>
    <lineage>
        <taxon>Eukaryota</taxon>
        <taxon>Viridiplantae</taxon>
        <taxon>Streptophyta</taxon>
        <taxon>Embryophyta</taxon>
        <taxon>Tracheophyta</taxon>
        <taxon>Spermatophyta</taxon>
        <taxon>Magnoliopsida</taxon>
        <taxon>Magnoliidae</taxon>
        <taxon>Laurales</taxon>
        <taxon>Lauraceae</taxon>
        <taxon>Cinnamomum</taxon>
    </lineage>
</organism>
<protein>
    <submittedName>
        <fullName evidence="3">Heme-binding protein 2-like protein</fullName>
    </submittedName>
</protein>
<feature type="signal peptide" evidence="2">
    <location>
        <begin position="1"/>
        <end position="23"/>
    </location>
</feature>
<accession>A0A443PTE4</accession>
<dbReference type="Gene3D" id="3.20.80.10">
    <property type="entry name" value="Regulatory factor, effector binding domain"/>
    <property type="match status" value="1"/>
</dbReference>
<comment type="caution">
    <text evidence="3">The sequence shown here is derived from an EMBL/GenBank/DDBJ whole genome shotgun (WGS) entry which is preliminary data.</text>
</comment>
<evidence type="ECO:0000313" key="4">
    <source>
        <dbReference type="Proteomes" id="UP000283530"/>
    </source>
</evidence>
<dbReference type="FunFam" id="3.20.80.10:FF:000002">
    <property type="entry name" value="Heme-binding protein 2"/>
    <property type="match status" value="1"/>
</dbReference>
<evidence type="ECO:0000313" key="3">
    <source>
        <dbReference type="EMBL" id="RWR94054.1"/>
    </source>
</evidence>
<dbReference type="Proteomes" id="UP000283530">
    <property type="component" value="Unassembled WGS sequence"/>
</dbReference>
<dbReference type="Pfam" id="PF04832">
    <property type="entry name" value="SOUL"/>
    <property type="match status" value="1"/>
</dbReference>
<proteinExistence type="inferred from homology"/>
<dbReference type="PANTHER" id="PTHR11220:SF36">
    <property type="entry name" value="SOUL HEME-BINDING PROTEIN"/>
    <property type="match status" value="1"/>
</dbReference>
<comment type="similarity">
    <text evidence="1">Belongs to the HEBP family.</text>
</comment>
<dbReference type="PANTHER" id="PTHR11220">
    <property type="entry name" value="HEME-BINDING PROTEIN-RELATED"/>
    <property type="match status" value="1"/>
</dbReference>
<dbReference type="EMBL" id="QPKB01000010">
    <property type="protein sequence ID" value="RWR94054.1"/>
    <property type="molecule type" value="Genomic_DNA"/>
</dbReference>
<dbReference type="InterPro" id="IPR006917">
    <property type="entry name" value="SOUL_heme-bd"/>
</dbReference>
<gene>
    <name evidence="3" type="ORF">CKAN_02333400</name>
</gene>
<dbReference type="SUPFAM" id="SSF55136">
    <property type="entry name" value="Probable bacterial effector-binding domain"/>
    <property type="match status" value="1"/>
</dbReference>
<keyword evidence="2" id="KW-0732">Signal</keyword>
<keyword evidence="4" id="KW-1185">Reference proteome</keyword>